<feature type="repeat" description="Pumilio" evidence="6">
    <location>
        <begin position="774"/>
        <end position="809"/>
    </location>
</feature>
<comment type="subcellular location">
    <subcellularLocation>
        <location evidence="1">Cytoplasm</location>
    </subcellularLocation>
</comment>
<dbReference type="SUPFAM" id="SSF48371">
    <property type="entry name" value="ARM repeat"/>
    <property type="match status" value="1"/>
</dbReference>
<feature type="repeat" description="Pumilio" evidence="6">
    <location>
        <begin position="847"/>
        <end position="882"/>
    </location>
</feature>
<evidence type="ECO:0000256" key="6">
    <source>
        <dbReference type="PROSITE-ProRule" id="PRU00317"/>
    </source>
</evidence>
<dbReference type="STRING" id="33097.A0A150GRZ6"/>
<feature type="repeat" description="Pumilio" evidence="6">
    <location>
        <begin position="810"/>
        <end position="846"/>
    </location>
</feature>
<comment type="function">
    <text evidence="5">Sequence-specific RNA-binding protein that regulates translation and mRNA stability by binding the 3'-UTR of target mRNAs. Binds the APUM-binding elements (APBEs) in the 3'-UTR mRNA sequence of CLV1, PNH, WUS and FAS2.</text>
</comment>
<dbReference type="GO" id="GO:0005737">
    <property type="term" value="C:cytoplasm"/>
    <property type="evidence" value="ECO:0007669"/>
    <property type="project" value="UniProtKB-SubCell"/>
</dbReference>
<feature type="region of interest" description="Disordered" evidence="7">
    <location>
        <begin position="109"/>
        <end position="139"/>
    </location>
</feature>
<proteinExistence type="predicted"/>
<dbReference type="Proteomes" id="UP000075714">
    <property type="component" value="Unassembled WGS sequence"/>
</dbReference>
<evidence type="ECO:0000256" key="4">
    <source>
        <dbReference type="ARBA" id="ARBA00022884"/>
    </source>
</evidence>
<evidence type="ECO:0000256" key="2">
    <source>
        <dbReference type="ARBA" id="ARBA00022490"/>
    </source>
</evidence>
<feature type="domain" description="PUM-HD" evidence="8">
    <location>
        <begin position="645"/>
        <end position="1003"/>
    </location>
</feature>
<feature type="compositionally biased region" description="Gly residues" evidence="7">
    <location>
        <begin position="627"/>
        <end position="639"/>
    </location>
</feature>
<dbReference type="Pfam" id="PF00806">
    <property type="entry name" value="PUF"/>
    <property type="match status" value="8"/>
</dbReference>
<protein>
    <recommendedName>
        <fullName evidence="8">PUM-HD domain-containing protein</fullName>
    </recommendedName>
</protein>
<organism evidence="9 10">
    <name type="scientific">Gonium pectorale</name>
    <name type="common">Green alga</name>
    <dbReference type="NCBI Taxonomy" id="33097"/>
    <lineage>
        <taxon>Eukaryota</taxon>
        <taxon>Viridiplantae</taxon>
        <taxon>Chlorophyta</taxon>
        <taxon>core chlorophytes</taxon>
        <taxon>Chlorophyceae</taxon>
        <taxon>CS clade</taxon>
        <taxon>Chlamydomonadales</taxon>
        <taxon>Volvocaceae</taxon>
        <taxon>Gonium</taxon>
    </lineage>
</organism>
<dbReference type="CDD" id="cd07920">
    <property type="entry name" value="Pumilio"/>
    <property type="match status" value="1"/>
</dbReference>
<dbReference type="FunFam" id="1.25.10.10:FF:000004">
    <property type="entry name" value="Pumilio homolog 1 isoform 2"/>
    <property type="match status" value="1"/>
</dbReference>
<reference evidence="10" key="1">
    <citation type="journal article" date="2016" name="Nat. Commun.">
        <title>The Gonium pectorale genome demonstrates co-option of cell cycle regulation during the evolution of multicellularity.</title>
        <authorList>
            <person name="Hanschen E.R."/>
            <person name="Marriage T.N."/>
            <person name="Ferris P.J."/>
            <person name="Hamaji T."/>
            <person name="Toyoda A."/>
            <person name="Fujiyama A."/>
            <person name="Neme R."/>
            <person name="Noguchi H."/>
            <person name="Minakuchi Y."/>
            <person name="Suzuki M."/>
            <person name="Kawai-Toyooka H."/>
            <person name="Smith D.R."/>
            <person name="Sparks H."/>
            <person name="Anderson J."/>
            <person name="Bakaric R."/>
            <person name="Luria V."/>
            <person name="Karger A."/>
            <person name="Kirschner M.W."/>
            <person name="Durand P.M."/>
            <person name="Michod R.E."/>
            <person name="Nozaki H."/>
            <person name="Olson B.J."/>
        </authorList>
    </citation>
    <scope>NUCLEOTIDE SEQUENCE [LARGE SCALE GENOMIC DNA]</scope>
    <source>
        <strain evidence="10">NIES-2863</strain>
    </source>
</reference>
<evidence type="ECO:0000256" key="1">
    <source>
        <dbReference type="ARBA" id="ARBA00004496"/>
    </source>
</evidence>
<feature type="region of interest" description="Disordered" evidence="7">
    <location>
        <begin position="1049"/>
        <end position="1121"/>
    </location>
</feature>
<dbReference type="Gene3D" id="1.25.10.10">
    <property type="entry name" value="Leucine-rich Repeat Variant"/>
    <property type="match status" value="1"/>
</dbReference>
<evidence type="ECO:0000313" key="10">
    <source>
        <dbReference type="Proteomes" id="UP000075714"/>
    </source>
</evidence>
<sequence length="1135" mass="117080">MGAIPGGINIISGERFHRAAQQSPVQAKALASEELGLGVDAEEALRSRPDYVAYYYANVRNNPRLPPPLPARGASWVDGTKADGLAEVQARSLDEQVLQESVFAGSAPHTPMGSQHGGGNPLFGSFAEDSPRPSLDAVGRSISSKSLGAKDRGHVGRIADLRLSIRTPSKLRIGTTPADPDPQQQLLETLSIDADTAAAAAAAAAAVGDNETAAAAAVAAVAAQQLASAAQVQAAVEAIQNLPPGAATAFAAALGGADQASVSGGGQQLMSHEVLLGGAGSQQQQQVQAMYMAAMYPVYYAQQAAGMQHSIQAMQAAAMAGIPVMPGSIPHMLPHAYGSPVLAGMQHGPAAATLFGPSAAGMTADVAALAAAGLRPGQPFPGMAAGGGLMPSFVHGMAPPYSPGMSVGAPGPDYGAYYQKVLEAQAMAMTGGVTKDADSAAMAMLRGGMAPPPPPLSQPPPPPKDKRNSGGEQHIGSDFRNGSGHGDERRPRTNSYGRADFADRANGRGTGCPSPMTGSPLPANGGSGQMAGSPTQGSGMGPGGHGANSRLRASSGPQPFAQLDGHSPMANGGPGGGAPHGHGYPREGRGGADGPPQRRNSQRRDMFSSAPGASGPSDGAPDAQHAGGVGGGSGGGGSTRGPRSSGDTLLDEFKANKTGRKYELREILGHVYEFSLDQHGSRFIQQKLETVSPEDLDAAFTEVLPRILHLMTDVFGNYVVQKFLEHGMPEHHARLAKALHGHVLQLSLQMYGCRVVQKALEVFNEEQQVELISELDGHIMRCVRDQNGNHVIQKCIECVPNARITGVLDNFLMCVVPLSTHPFGCRIIQRILENVRDARRRTAVMADILGAAVQLTQDQYGNYVIQHVLERGTAEERSSIAGSLAANVVQLSMHKFASNVIEKCLTYGSTADRDLLVNRMLGAQALQMQAAAAAGAAEAELEVEDPVQAMMKDQFGNYVVQKVLEVCSDEQRETMLARVRQQLHALKRYTYGKHIVARVEKLLSAGTRYQTHAKGRLLPDDEALAAAAAAAAAGRIAAVPPPLEIITAGSGVDVPPGLVRSNGSSVGGEPVSSGGAAGDKRASDGSGHPSAPTTPPVSGPGSDSGLAPAVPQSAACSTAAGVERDGAVLPAGEAH</sequence>
<keyword evidence="3" id="KW-0677">Repeat</keyword>
<feature type="repeat" description="Pumilio" evidence="6">
    <location>
        <begin position="738"/>
        <end position="773"/>
    </location>
</feature>
<dbReference type="OrthoDB" id="668540at2759"/>
<keyword evidence="2" id="KW-0963">Cytoplasm</keyword>
<dbReference type="PANTHER" id="PTHR12537">
    <property type="entry name" value="RNA BINDING PROTEIN PUMILIO-RELATED"/>
    <property type="match status" value="1"/>
</dbReference>
<dbReference type="PANTHER" id="PTHR12537:SF12">
    <property type="entry name" value="MATERNAL PROTEIN PUMILIO"/>
    <property type="match status" value="1"/>
</dbReference>
<evidence type="ECO:0000256" key="3">
    <source>
        <dbReference type="ARBA" id="ARBA00022737"/>
    </source>
</evidence>
<feature type="repeat" description="Pumilio" evidence="6">
    <location>
        <begin position="883"/>
        <end position="918"/>
    </location>
</feature>
<feature type="compositionally biased region" description="Pro residues" evidence="7">
    <location>
        <begin position="450"/>
        <end position="462"/>
    </location>
</feature>
<dbReference type="EMBL" id="LSYV01000010">
    <property type="protein sequence ID" value="KXZ52645.1"/>
    <property type="molecule type" value="Genomic_DNA"/>
</dbReference>
<feature type="region of interest" description="Disordered" evidence="7">
    <location>
        <begin position="445"/>
        <end position="650"/>
    </location>
</feature>
<dbReference type="InterPro" id="IPR033133">
    <property type="entry name" value="PUM-HD"/>
</dbReference>
<dbReference type="PROSITE" id="PS50302">
    <property type="entry name" value="PUM"/>
    <property type="match status" value="8"/>
</dbReference>
<dbReference type="GO" id="GO:0010608">
    <property type="term" value="P:post-transcriptional regulation of gene expression"/>
    <property type="evidence" value="ECO:0007669"/>
    <property type="project" value="TreeGrafter"/>
</dbReference>
<keyword evidence="4" id="KW-0694">RNA-binding</keyword>
<evidence type="ECO:0000256" key="7">
    <source>
        <dbReference type="SAM" id="MobiDB-lite"/>
    </source>
</evidence>
<dbReference type="SMART" id="SM00025">
    <property type="entry name" value="Pumilio"/>
    <property type="match status" value="8"/>
</dbReference>
<feature type="compositionally biased region" description="Low complexity" evidence="7">
    <location>
        <begin position="608"/>
        <end position="623"/>
    </location>
</feature>
<name>A0A150GRZ6_GONPE</name>
<feature type="repeat" description="Pumilio" evidence="6">
    <location>
        <begin position="702"/>
        <end position="737"/>
    </location>
</feature>
<gene>
    <name evidence="9" type="ORF">GPECTOR_9g690</name>
</gene>
<feature type="repeat" description="Pumilio" evidence="6">
    <location>
        <begin position="942"/>
        <end position="977"/>
    </location>
</feature>
<evidence type="ECO:0000256" key="5">
    <source>
        <dbReference type="ARBA" id="ARBA00055193"/>
    </source>
</evidence>
<dbReference type="PROSITE" id="PS50303">
    <property type="entry name" value="PUM_HD"/>
    <property type="match status" value="1"/>
</dbReference>
<dbReference type="GO" id="GO:0003729">
    <property type="term" value="F:mRNA binding"/>
    <property type="evidence" value="ECO:0007669"/>
    <property type="project" value="TreeGrafter"/>
</dbReference>
<keyword evidence="10" id="KW-1185">Reference proteome</keyword>
<dbReference type="AlphaFoldDB" id="A0A150GRZ6"/>
<evidence type="ECO:0000259" key="8">
    <source>
        <dbReference type="PROSITE" id="PS50303"/>
    </source>
</evidence>
<feature type="repeat" description="Pumilio" evidence="6">
    <location>
        <begin position="666"/>
        <end position="701"/>
    </location>
</feature>
<comment type="caution">
    <text evidence="9">The sequence shown here is derived from an EMBL/GenBank/DDBJ whole genome shotgun (WGS) entry which is preliminary data.</text>
</comment>
<feature type="compositionally biased region" description="Low complexity" evidence="7">
    <location>
        <begin position="1061"/>
        <end position="1074"/>
    </location>
</feature>
<dbReference type="InterPro" id="IPR033712">
    <property type="entry name" value="Pumilio_RNA-bd"/>
</dbReference>
<evidence type="ECO:0000313" key="9">
    <source>
        <dbReference type="EMBL" id="KXZ52645.1"/>
    </source>
</evidence>
<accession>A0A150GRZ6</accession>
<dbReference type="InterPro" id="IPR001313">
    <property type="entry name" value="Pumilio_RNA-bd_rpt"/>
</dbReference>
<dbReference type="InterPro" id="IPR016024">
    <property type="entry name" value="ARM-type_fold"/>
</dbReference>
<dbReference type="InterPro" id="IPR011989">
    <property type="entry name" value="ARM-like"/>
</dbReference>